<feature type="transmembrane region" description="Helical" evidence="1">
    <location>
        <begin position="62"/>
        <end position="80"/>
    </location>
</feature>
<feature type="transmembrane region" description="Helical" evidence="1">
    <location>
        <begin position="34"/>
        <end position="50"/>
    </location>
</feature>
<dbReference type="STRING" id="39060.SAMN05660706_11718"/>
<dbReference type="AlphaFoldDB" id="A0A1I6DTF9"/>
<proteinExistence type="predicted"/>
<accession>A0A1I6DTF9</accession>
<evidence type="ECO:0000256" key="1">
    <source>
        <dbReference type="SAM" id="Phobius"/>
    </source>
</evidence>
<name>A0A1I6DTF9_9FIRM</name>
<protein>
    <submittedName>
        <fullName evidence="2">Uncharacterized protein</fullName>
    </submittedName>
</protein>
<dbReference type="RefSeq" id="WP_092484003.1">
    <property type="nucleotide sequence ID" value="NZ_FOYM01000017.1"/>
</dbReference>
<feature type="transmembrane region" description="Helical" evidence="1">
    <location>
        <begin position="92"/>
        <end position="114"/>
    </location>
</feature>
<evidence type="ECO:0000313" key="3">
    <source>
        <dbReference type="Proteomes" id="UP000199584"/>
    </source>
</evidence>
<dbReference type="EMBL" id="FOYM01000017">
    <property type="protein sequence ID" value="SFR08631.1"/>
    <property type="molecule type" value="Genomic_DNA"/>
</dbReference>
<dbReference type="Proteomes" id="UP000199584">
    <property type="component" value="Unassembled WGS sequence"/>
</dbReference>
<dbReference type="NCBIfam" id="NF041644">
    <property type="entry name" value="CBO0543_fam"/>
    <property type="match status" value="1"/>
</dbReference>
<dbReference type="InterPro" id="IPR048147">
    <property type="entry name" value="CBO0543-like"/>
</dbReference>
<reference evidence="3" key="1">
    <citation type="submission" date="2016-10" db="EMBL/GenBank/DDBJ databases">
        <authorList>
            <person name="Varghese N."/>
            <person name="Submissions S."/>
        </authorList>
    </citation>
    <scope>NUCLEOTIDE SEQUENCE [LARGE SCALE GENOMIC DNA]</scope>
    <source>
        <strain evidence="3">DSM 3669</strain>
    </source>
</reference>
<evidence type="ECO:0000313" key="2">
    <source>
        <dbReference type="EMBL" id="SFR08631.1"/>
    </source>
</evidence>
<keyword evidence="1" id="KW-1133">Transmembrane helix</keyword>
<organism evidence="2 3">
    <name type="scientific">Desulfoscipio geothermicus DSM 3669</name>
    <dbReference type="NCBI Taxonomy" id="1121426"/>
    <lineage>
        <taxon>Bacteria</taxon>
        <taxon>Bacillati</taxon>
        <taxon>Bacillota</taxon>
        <taxon>Clostridia</taxon>
        <taxon>Eubacteriales</taxon>
        <taxon>Desulfallaceae</taxon>
        <taxon>Desulfoscipio</taxon>
    </lineage>
</organism>
<feature type="transmembrane region" description="Helical" evidence="1">
    <location>
        <begin position="155"/>
        <end position="174"/>
    </location>
</feature>
<sequence>MKQLPSSFVKEHELQKNADVALRETWLNDILFTWQWWILVALVVIPWLAWWKVVDRRRIFEIITYGLMVMTLSTLFDAIGVEFDLWEYHYQFVPLLDVFIAYDISVIPVVYMLVYQYFSSWRLFIFSNIFISGLFAFASEPLLKWLGYYQLLEWNYYYSFPIYFAMAVLLKWLMQILKRQASINEVY</sequence>
<keyword evidence="1" id="KW-0812">Transmembrane</keyword>
<gene>
    <name evidence="2" type="ORF">SAMN05660706_11718</name>
</gene>
<keyword evidence="1" id="KW-0472">Membrane</keyword>
<dbReference type="OrthoDB" id="1679483at2"/>
<keyword evidence="3" id="KW-1185">Reference proteome</keyword>
<feature type="transmembrane region" description="Helical" evidence="1">
    <location>
        <begin position="121"/>
        <end position="143"/>
    </location>
</feature>